<reference evidence="2" key="1">
    <citation type="submission" date="2021-05" db="EMBL/GenBank/DDBJ databases">
        <authorList>
            <person name="Pietrasiak N."/>
            <person name="Ward R."/>
            <person name="Stajich J.E."/>
            <person name="Kurbessoian T."/>
        </authorList>
    </citation>
    <scope>NUCLEOTIDE SEQUENCE</scope>
    <source>
        <strain evidence="2">UHER 2000/2452</strain>
    </source>
</reference>
<dbReference type="Proteomes" id="UP000757435">
    <property type="component" value="Unassembled WGS sequence"/>
</dbReference>
<evidence type="ECO:0000256" key="1">
    <source>
        <dbReference type="SAM" id="Phobius"/>
    </source>
</evidence>
<protein>
    <submittedName>
        <fullName evidence="2">Uncharacterized protein</fullName>
    </submittedName>
</protein>
<proteinExistence type="predicted"/>
<comment type="caution">
    <text evidence="2">The sequence shown here is derived from an EMBL/GenBank/DDBJ whole genome shotgun (WGS) entry which is preliminary data.</text>
</comment>
<evidence type="ECO:0000313" key="3">
    <source>
        <dbReference type="Proteomes" id="UP000757435"/>
    </source>
</evidence>
<keyword evidence="1" id="KW-0472">Membrane</keyword>
<keyword evidence="1" id="KW-1133">Transmembrane helix</keyword>
<gene>
    <name evidence="2" type="ORF">KME15_21630</name>
</gene>
<dbReference type="EMBL" id="JAHHHD010000033">
    <property type="protein sequence ID" value="MBW4661283.1"/>
    <property type="molecule type" value="Genomic_DNA"/>
</dbReference>
<name>A0A951UR85_9CYAN</name>
<reference evidence="2" key="2">
    <citation type="journal article" date="2022" name="Microbiol. Resour. Announc.">
        <title>Metagenome Sequencing to Explore Phylogenomics of Terrestrial Cyanobacteria.</title>
        <authorList>
            <person name="Ward R.D."/>
            <person name="Stajich J.E."/>
            <person name="Johansen J.R."/>
            <person name="Huntemann M."/>
            <person name="Clum A."/>
            <person name="Foster B."/>
            <person name="Foster B."/>
            <person name="Roux S."/>
            <person name="Palaniappan K."/>
            <person name="Varghese N."/>
            <person name="Mukherjee S."/>
            <person name="Reddy T.B.K."/>
            <person name="Daum C."/>
            <person name="Copeland A."/>
            <person name="Chen I.A."/>
            <person name="Ivanova N.N."/>
            <person name="Kyrpides N.C."/>
            <person name="Shapiro N."/>
            <person name="Eloe-Fadrosh E.A."/>
            <person name="Pietrasiak N."/>
        </authorList>
    </citation>
    <scope>NUCLEOTIDE SEQUENCE</scope>
    <source>
        <strain evidence="2">UHER 2000/2452</strain>
    </source>
</reference>
<organism evidence="2 3">
    <name type="scientific">Drouetiella hepatica Uher 2000/2452</name>
    <dbReference type="NCBI Taxonomy" id="904376"/>
    <lineage>
        <taxon>Bacteria</taxon>
        <taxon>Bacillati</taxon>
        <taxon>Cyanobacteriota</taxon>
        <taxon>Cyanophyceae</taxon>
        <taxon>Oculatellales</taxon>
        <taxon>Oculatellaceae</taxon>
        <taxon>Drouetiella</taxon>
    </lineage>
</organism>
<keyword evidence="1" id="KW-0812">Transmembrane</keyword>
<sequence>MAIALLGVVLFCSSICQFIFLPETLLSLHLPTWMALGGFLLTFAWLIGD</sequence>
<dbReference type="AlphaFoldDB" id="A0A951UR85"/>
<evidence type="ECO:0000313" key="2">
    <source>
        <dbReference type="EMBL" id="MBW4661283.1"/>
    </source>
</evidence>
<feature type="transmembrane region" description="Helical" evidence="1">
    <location>
        <begin position="26"/>
        <end position="47"/>
    </location>
</feature>
<accession>A0A951UR85</accession>